<evidence type="ECO:0000313" key="2">
    <source>
        <dbReference type="Proteomes" id="UP000181909"/>
    </source>
</evidence>
<evidence type="ECO:0000313" key="1">
    <source>
        <dbReference type="EMBL" id="SFX13363.1"/>
    </source>
</evidence>
<dbReference type="EMBL" id="FPJO01000001">
    <property type="protein sequence ID" value="SFX13363.1"/>
    <property type="molecule type" value="Genomic_DNA"/>
</dbReference>
<dbReference type="Proteomes" id="UP000181909">
    <property type="component" value="Unassembled WGS sequence"/>
</dbReference>
<accession>A0A1K1ULK6</accession>
<reference evidence="1 2" key="1">
    <citation type="submission" date="2016-11" db="EMBL/GenBank/DDBJ databases">
        <authorList>
            <person name="Jaros S."/>
            <person name="Januszkiewicz K."/>
            <person name="Wedrychowicz H."/>
        </authorList>
    </citation>
    <scope>NUCLEOTIDE SEQUENCE [LARGE SCALE GENOMIC DNA]</scope>
    <source>
        <strain evidence="1 2">OK807</strain>
    </source>
</reference>
<gene>
    <name evidence="1" type="ORF">SAMN02787144_1001608</name>
</gene>
<proteinExistence type="predicted"/>
<dbReference type="STRING" id="1893.SAMN02787144_1001608"/>
<name>A0A1K1ULK6_STRAR</name>
<organism evidence="1 2">
    <name type="scientific">Streptomyces atratus</name>
    <dbReference type="NCBI Taxonomy" id="1893"/>
    <lineage>
        <taxon>Bacteria</taxon>
        <taxon>Bacillati</taxon>
        <taxon>Actinomycetota</taxon>
        <taxon>Actinomycetes</taxon>
        <taxon>Kitasatosporales</taxon>
        <taxon>Streptomycetaceae</taxon>
        <taxon>Streptomyces</taxon>
    </lineage>
</organism>
<evidence type="ECO:0008006" key="3">
    <source>
        <dbReference type="Google" id="ProtNLM"/>
    </source>
</evidence>
<protein>
    <recommendedName>
        <fullName evidence="3">E9imm peptide</fullName>
    </recommendedName>
</protein>
<dbReference type="AlphaFoldDB" id="A0A1K1ULK6"/>
<sequence>MSVDRVRRMSREKVIPLVQRLMEADTATEAEMDDILDALQRCLACPHISDYIFWSSAPDLMAEKVVDRAMAYKAIAL</sequence>